<dbReference type="Proteomes" id="UP000248423">
    <property type="component" value="Unassembled WGS sequence"/>
</dbReference>
<dbReference type="InterPro" id="IPR039327">
    <property type="entry name" value="CON7-like"/>
</dbReference>
<name>A0A319FLL7_ASPSB</name>
<reference evidence="2 3" key="1">
    <citation type="submission" date="2018-02" db="EMBL/GenBank/DDBJ databases">
        <title>The genomes of Aspergillus section Nigri reveals drivers in fungal speciation.</title>
        <authorList>
            <consortium name="DOE Joint Genome Institute"/>
            <person name="Vesth T.C."/>
            <person name="Nybo J."/>
            <person name="Theobald S."/>
            <person name="Brandl J."/>
            <person name="Frisvad J.C."/>
            <person name="Nielsen K.F."/>
            <person name="Lyhne E.K."/>
            <person name="Kogle M.E."/>
            <person name="Kuo A."/>
            <person name="Riley R."/>
            <person name="Clum A."/>
            <person name="Nolan M."/>
            <person name="Lipzen A."/>
            <person name="Salamov A."/>
            <person name="Henrissat B."/>
            <person name="Wiebenga A."/>
            <person name="De vries R.P."/>
            <person name="Grigoriev I.V."/>
            <person name="Mortensen U.H."/>
            <person name="Andersen M.R."/>
            <person name="Baker S.E."/>
        </authorList>
    </citation>
    <scope>NUCLEOTIDE SEQUENCE [LARGE SCALE GENOMIC DNA]</scope>
    <source>
        <strain evidence="2 3">CBS 121057</strain>
    </source>
</reference>
<evidence type="ECO:0000313" key="2">
    <source>
        <dbReference type="EMBL" id="PYI09583.1"/>
    </source>
</evidence>
<organism evidence="2 3">
    <name type="scientific">Aspergillus sclerotiicarbonarius (strain CBS 121057 / IBT 28362)</name>
    <dbReference type="NCBI Taxonomy" id="1448318"/>
    <lineage>
        <taxon>Eukaryota</taxon>
        <taxon>Fungi</taxon>
        <taxon>Dikarya</taxon>
        <taxon>Ascomycota</taxon>
        <taxon>Pezizomycotina</taxon>
        <taxon>Eurotiomycetes</taxon>
        <taxon>Eurotiomycetidae</taxon>
        <taxon>Eurotiales</taxon>
        <taxon>Aspergillaceae</taxon>
        <taxon>Aspergillus</taxon>
        <taxon>Aspergillus subgen. Circumdati</taxon>
    </lineage>
</organism>
<feature type="region of interest" description="Disordered" evidence="1">
    <location>
        <begin position="191"/>
        <end position="316"/>
    </location>
</feature>
<protein>
    <recommendedName>
        <fullName evidence="4">Fungal N-terminal domain-containing protein</fullName>
    </recommendedName>
</protein>
<dbReference type="VEuPathDB" id="FungiDB:BO78DRAFT_427268"/>
<keyword evidence="3" id="KW-1185">Reference proteome</keyword>
<accession>A0A319FLL7</accession>
<feature type="compositionally biased region" description="Basic and acidic residues" evidence="1">
    <location>
        <begin position="222"/>
        <end position="238"/>
    </location>
</feature>
<gene>
    <name evidence="2" type="ORF">BO78DRAFT_427268</name>
</gene>
<evidence type="ECO:0000256" key="1">
    <source>
        <dbReference type="SAM" id="MobiDB-lite"/>
    </source>
</evidence>
<dbReference type="PANTHER" id="PTHR36167">
    <property type="entry name" value="C2H2 FINGER DOMAIN TRANSCRIPTION FACTOR (EUROFUNG)-RELATED"/>
    <property type="match status" value="1"/>
</dbReference>
<feature type="compositionally biased region" description="Polar residues" evidence="1">
    <location>
        <begin position="285"/>
        <end position="314"/>
    </location>
</feature>
<dbReference type="PANTHER" id="PTHR36167:SF4">
    <property type="entry name" value="FUNGAL N-TERMINAL DOMAIN-CONTAINING PROTEIN"/>
    <property type="match status" value="1"/>
</dbReference>
<dbReference type="GO" id="GO:0006355">
    <property type="term" value="P:regulation of DNA-templated transcription"/>
    <property type="evidence" value="ECO:0007669"/>
    <property type="project" value="InterPro"/>
</dbReference>
<dbReference type="EMBL" id="KZ826326">
    <property type="protein sequence ID" value="PYI09583.1"/>
    <property type="molecule type" value="Genomic_DNA"/>
</dbReference>
<evidence type="ECO:0008006" key="4">
    <source>
        <dbReference type="Google" id="ProtNLM"/>
    </source>
</evidence>
<dbReference type="OrthoDB" id="4506358at2759"/>
<sequence>MAELIGLISSVIGIAGAGLALAQKLHEYGDGVSSSSRRAQQIAFHVRTTAQCIEEVGGVLEEEEISDRVLVSRNALETVRDVVGQCERLFGLIFTALKNAESGSGNGIGMGRLLFPFRESRVLLMMSDLERLKTTLQLLMQVVVYARVRAVQSDYQPTQRQLVEELITLRRQAMVTYGRNREEAERVEVTENESISATTVADGTAGPSVLMNVPREIPPSVKADDTIEDRHSNPREEQPPPTQESDVGMSNLTIHPAMQPPDSGPTDCDHQPEHILTATAHVPPTKNTNPETDSLRFKQQPTADPQPPNQTINPPETEETFRDFLDTFLQSLRFICCCPCLYTQRSTRRLKGAITYPYPDHLLGMGLPSYQGGIPGEYPLRSYGGAASTTEANHTSALEPFTVVPQAGLYSPSYEQGRLSRTGSKDSFPELGNADGLLHDTDDVEELLQRWTNLYETGPDEGVKGLDG</sequence>
<evidence type="ECO:0000313" key="3">
    <source>
        <dbReference type="Proteomes" id="UP000248423"/>
    </source>
</evidence>
<dbReference type="AlphaFoldDB" id="A0A319FLL7"/>
<proteinExistence type="predicted"/>
<dbReference type="STRING" id="1448318.A0A319FLL7"/>
<feature type="compositionally biased region" description="Polar residues" evidence="1">
    <location>
        <begin position="243"/>
        <end position="253"/>
    </location>
</feature>